<dbReference type="RefSeq" id="WP_197315314.1">
    <property type="nucleotide sequence ID" value="NZ_JADZSC010000001.1"/>
</dbReference>
<dbReference type="InterPro" id="IPR041698">
    <property type="entry name" value="Methyltransf_25"/>
</dbReference>
<dbReference type="Proteomes" id="UP000614490">
    <property type="component" value="Unassembled WGS sequence"/>
</dbReference>
<dbReference type="SUPFAM" id="SSF53335">
    <property type="entry name" value="S-adenosyl-L-methionine-dependent methyltransferases"/>
    <property type="match status" value="1"/>
</dbReference>
<protein>
    <submittedName>
        <fullName evidence="4">Class I SAM-dependent methyltransferase</fullName>
    </submittedName>
</protein>
<dbReference type="EMBL" id="JADZSC010000001">
    <property type="protein sequence ID" value="MBH0228660.1"/>
    <property type="molecule type" value="Genomic_DNA"/>
</dbReference>
<name>A0A931MTQ3_9BACI</name>
<dbReference type="PANTHER" id="PTHR43861">
    <property type="entry name" value="TRANS-ACONITATE 2-METHYLTRANSFERASE-RELATED"/>
    <property type="match status" value="1"/>
</dbReference>
<dbReference type="Gene3D" id="3.40.50.150">
    <property type="entry name" value="Vaccinia Virus protein VP39"/>
    <property type="match status" value="1"/>
</dbReference>
<dbReference type="AlphaFoldDB" id="A0A931MTQ3"/>
<dbReference type="GO" id="GO:0032259">
    <property type="term" value="P:methylation"/>
    <property type="evidence" value="ECO:0007669"/>
    <property type="project" value="UniProtKB-KW"/>
</dbReference>
<evidence type="ECO:0000256" key="2">
    <source>
        <dbReference type="ARBA" id="ARBA00022679"/>
    </source>
</evidence>
<dbReference type="InterPro" id="IPR029063">
    <property type="entry name" value="SAM-dependent_MTases_sf"/>
</dbReference>
<gene>
    <name evidence="4" type="ORF">H0267_00425</name>
</gene>
<accession>A0A931MTQ3</accession>
<evidence type="ECO:0000256" key="1">
    <source>
        <dbReference type="ARBA" id="ARBA00022603"/>
    </source>
</evidence>
<keyword evidence="5" id="KW-1185">Reference proteome</keyword>
<dbReference type="CDD" id="cd02440">
    <property type="entry name" value="AdoMet_MTases"/>
    <property type="match status" value="1"/>
</dbReference>
<feature type="domain" description="Methyltransferase" evidence="3">
    <location>
        <begin position="50"/>
        <end position="138"/>
    </location>
</feature>
<evidence type="ECO:0000259" key="3">
    <source>
        <dbReference type="Pfam" id="PF13649"/>
    </source>
</evidence>
<comment type="caution">
    <text evidence="4">The sequence shown here is derived from an EMBL/GenBank/DDBJ whole genome shotgun (WGS) entry which is preliminary data.</text>
</comment>
<proteinExistence type="predicted"/>
<dbReference type="Pfam" id="PF13649">
    <property type="entry name" value="Methyltransf_25"/>
    <property type="match status" value="1"/>
</dbReference>
<reference evidence="4 5" key="1">
    <citation type="journal article" date="2005" name="Int. J. Syst. Evol. Microbiol.">
        <title>Halobacillus yeomjeoni sp. nov., isolated from a marine solar saltern in Korea.</title>
        <authorList>
            <person name="Yoon J.H."/>
            <person name="Kang S.J."/>
            <person name="Lee C.H."/>
            <person name="Oh H.W."/>
            <person name="Oh T.K."/>
        </authorList>
    </citation>
    <scope>NUCLEOTIDE SEQUENCE [LARGE SCALE GENOMIC DNA]</scope>
    <source>
        <strain evidence="4 5">KCTC 3957</strain>
    </source>
</reference>
<organism evidence="4 5">
    <name type="scientific">Halobacillus yeomjeoni</name>
    <dbReference type="NCBI Taxonomy" id="311194"/>
    <lineage>
        <taxon>Bacteria</taxon>
        <taxon>Bacillati</taxon>
        <taxon>Bacillota</taxon>
        <taxon>Bacilli</taxon>
        <taxon>Bacillales</taxon>
        <taxon>Bacillaceae</taxon>
        <taxon>Halobacillus</taxon>
    </lineage>
</organism>
<sequence length="208" mass="23855">MANYEVIKKQLADAYNNQADNRNESSIQTWKVFERQDFLNRLLHNGKTNVLELGAGPGRDSKFFQDSGLEVLATDLSPAMVQKCKEKGLKAEVMSFDELSFEENTFSGVWALNTLLHVPKDNITAVLNGIKRVLKPEGLFYFGVYGGIDHEGVWEKDFHSPKRFFSFYQDEEIEWILSEHFTIDAFHKIPIKHEDGGPPHFQGFILKK</sequence>
<evidence type="ECO:0000313" key="5">
    <source>
        <dbReference type="Proteomes" id="UP000614490"/>
    </source>
</evidence>
<dbReference type="GO" id="GO:0008168">
    <property type="term" value="F:methyltransferase activity"/>
    <property type="evidence" value="ECO:0007669"/>
    <property type="project" value="UniProtKB-KW"/>
</dbReference>
<keyword evidence="1 4" id="KW-0489">Methyltransferase</keyword>
<keyword evidence="2" id="KW-0808">Transferase</keyword>
<evidence type="ECO:0000313" key="4">
    <source>
        <dbReference type="EMBL" id="MBH0228660.1"/>
    </source>
</evidence>
<dbReference type="PANTHER" id="PTHR43861:SF1">
    <property type="entry name" value="TRANS-ACONITATE 2-METHYLTRANSFERASE"/>
    <property type="match status" value="1"/>
</dbReference>